<comment type="caution">
    <text evidence="2">The sequence shown here is derived from an EMBL/GenBank/DDBJ whole genome shotgun (WGS) entry which is preliminary data.</text>
</comment>
<dbReference type="OrthoDB" id="432768at2759"/>
<evidence type="ECO:0000256" key="1">
    <source>
        <dbReference type="SAM" id="MobiDB-lite"/>
    </source>
</evidence>
<evidence type="ECO:0000313" key="2">
    <source>
        <dbReference type="EMBL" id="KAF4677462.1"/>
    </source>
</evidence>
<gene>
    <name evidence="2" type="ORF">FOL47_001277</name>
</gene>
<feature type="compositionally biased region" description="Acidic residues" evidence="1">
    <location>
        <begin position="127"/>
        <end position="138"/>
    </location>
</feature>
<protein>
    <submittedName>
        <fullName evidence="2">Uncharacterized protein</fullName>
    </submittedName>
</protein>
<feature type="compositionally biased region" description="Polar residues" evidence="1">
    <location>
        <begin position="81"/>
        <end position="109"/>
    </location>
</feature>
<accession>A0A7J6N0Q1</accession>
<evidence type="ECO:0000313" key="3">
    <source>
        <dbReference type="Proteomes" id="UP000591131"/>
    </source>
</evidence>
<organism evidence="2 3">
    <name type="scientific">Perkinsus chesapeaki</name>
    <name type="common">Clam parasite</name>
    <name type="synonym">Perkinsus andrewsi</name>
    <dbReference type="NCBI Taxonomy" id="330153"/>
    <lineage>
        <taxon>Eukaryota</taxon>
        <taxon>Sar</taxon>
        <taxon>Alveolata</taxon>
        <taxon>Perkinsozoa</taxon>
        <taxon>Perkinsea</taxon>
        <taxon>Perkinsida</taxon>
        <taxon>Perkinsidae</taxon>
        <taxon>Perkinsus</taxon>
    </lineage>
</organism>
<dbReference type="AlphaFoldDB" id="A0A7J6N0Q1"/>
<keyword evidence="3" id="KW-1185">Reference proteome</keyword>
<feature type="region of interest" description="Disordered" evidence="1">
    <location>
        <begin position="39"/>
        <end position="153"/>
    </location>
</feature>
<dbReference type="EMBL" id="JAAPAO010000013">
    <property type="protein sequence ID" value="KAF4677462.1"/>
    <property type="molecule type" value="Genomic_DNA"/>
</dbReference>
<name>A0A7J6N0Q1_PERCH</name>
<feature type="region of interest" description="Disordered" evidence="1">
    <location>
        <begin position="1"/>
        <end position="24"/>
    </location>
</feature>
<sequence>MAVVTGGMMDGDRPALQTQNGPPLNIPPVEAVAVAAVTPPLRLPQATSRNRIQSGSGRSDDVDSLVYSNVSSTTNKRDYNDNSSRCASLYSRTPTDSIRAHNQPSSPDSRYTKPDGFVMANSLNQEDANDSEDGEDDGGTAKCRSMSSSSPRRTIKCNCVLM</sequence>
<reference evidence="2 3" key="1">
    <citation type="submission" date="2020-04" db="EMBL/GenBank/DDBJ databases">
        <title>Perkinsus chesapeaki whole genome sequence.</title>
        <authorList>
            <person name="Bogema D.R."/>
        </authorList>
    </citation>
    <scope>NUCLEOTIDE SEQUENCE [LARGE SCALE GENOMIC DNA]</scope>
    <source>
        <strain evidence="2">ATCC PRA-425</strain>
    </source>
</reference>
<feature type="compositionally biased region" description="Polar residues" evidence="1">
    <location>
        <begin position="45"/>
        <end position="57"/>
    </location>
</feature>
<dbReference type="Proteomes" id="UP000591131">
    <property type="component" value="Unassembled WGS sequence"/>
</dbReference>
<proteinExistence type="predicted"/>